<dbReference type="InParanoid" id="W4KPR0"/>
<dbReference type="RefSeq" id="XP_009540994.1">
    <property type="nucleotide sequence ID" value="XM_009542699.1"/>
</dbReference>
<name>W4KPR0_HETIT</name>
<reference evidence="2 3" key="1">
    <citation type="journal article" date="2012" name="New Phytol.">
        <title>Insight into trade-off between wood decay and parasitism from the genome of a fungal forest pathogen.</title>
        <authorList>
            <person name="Olson A."/>
            <person name="Aerts A."/>
            <person name="Asiegbu F."/>
            <person name="Belbahri L."/>
            <person name="Bouzid O."/>
            <person name="Broberg A."/>
            <person name="Canback B."/>
            <person name="Coutinho P.M."/>
            <person name="Cullen D."/>
            <person name="Dalman K."/>
            <person name="Deflorio G."/>
            <person name="van Diepen L.T."/>
            <person name="Dunand C."/>
            <person name="Duplessis S."/>
            <person name="Durling M."/>
            <person name="Gonthier P."/>
            <person name="Grimwood J."/>
            <person name="Fossdal C.G."/>
            <person name="Hansson D."/>
            <person name="Henrissat B."/>
            <person name="Hietala A."/>
            <person name="Himmelstrand K."/>
            <person name="Hoffmeister D."/>
            <person name="Hogberg N."/>
            <person name="James T.Y."/>
            <person name="Karlsson M."/>
            <person name="Kohler A."/>
            <person name="Kues U."/>
            <person name="Lee Y.H."/>
            <person name="Lin Y.C."/>
            <person name="Lind M."/>
            <person name="Lindquist E."/>
            <person name="Lombard V."/>
            <person name="Lucas S."/>
            <person name="Lunden K."/>
            <person name="Morin E."/>
            <person name="Murat C."/>
            <person name="Park J."/>
            <person name="Raffaello T."/>
            <person name="Rouze P."/>
            <person name="Salamov A."/>
            <person name="Schmutz J."/>
            <person name="Solheim H."/>
            <person name="Stahlberg J."/>
            <person name="Velez H."/>
            <person name="de Vries R.P."/>
            <person name="Wiebenga A."/>
            <person name="Woodward S."/>
            <person name="Yakovlev I."/>
            <person name="Garbelotto M."/>
            <person name="Martin F."/>
            <person name="Grigoriev I.V."/>
            <person name="Stenlid J."/>
        </authorList>
    </citation>
    <scope>NUCLEOTIDE SEQUENCE [LARGE SCALE GENOMIC DNA]</scope>
    <source>
        <strain evidence="2 3">TC 32-1</strain>
    </source>
</reference>
<evidence type="ECO:0000313" key="3">
    <source>
        <dbReference type="Proteomes" id="UP000030671"/>
    </source>
</evidence>
<evidence type="ECO:0000256" key="1">
    <source>
        <dbReference type="SAM" id="MobiDB-lite"/>
    </source>
</evidence>
<dbReference type="HOGENOM" id="CLU_1949078_0_0_1"/>
<accession>W4KPR0</accession>
<dbReference type="AlphaFoldDB" id="W4KPR0"/>
<dbReference type="EMBL" id="KI925454">
    <property type="protein sequence ID" value="ETW87046.1"/>
    <property type="molecule type" value="Genomic_DNA"/>
</dbReference>
<organism evidence="2 3">
    <name type="scientific">Heterobasidion irregulare (strain TC 32-1)</name>
    <dbReference type="NCBI Taxonomy" id="747525"/>
    <lineage>
        <taxon>Eukaryota</taxon>
        <taxon>Fungi</taxon>
        <taxon>Dikarya</taxon>
        <taxon>Basidiomycota</taxon>
        <taxon>Agaricomycotina</taxon>
        <taxon>Agaricomycetes</taxon>
        <taxon>Russulales</taxon>
        <taxon>Bondarzewiaceae</taxon>
        <taxon>Heterobasidion</taxon>
        <taxon>Heterobasidion annosum species complex</taxon>
    </lineage>
</organism>
<dbReference type="KEGG" id="hir:HETIRDRAFT_413391"/>
<evidence type="ECO:0000313" key="2">
    <source>
        <dbReference type="EMBL" id="ETW87046.1"/>
    </source>
</evidence>
<sequence length="129" mass="14690">MPSDTQPSTPTPATTANPSPLPSYPLRLPNYRFSHQERFHPYGRRNEPTQAFDPMQTINYNSEPRQPEFAMAVIPEENNADLNALERVVSGLEGRQQDMTPRRRTLGVLVVDFALAMRNRLGGKDRRRA</sequence>
<dbReference type="GeneID" id="20673105"/>
<feature type="region of interest" description="Disordered" evidence="1">
    <location>
        <begin position="1"/>
        <end position="28"/>
    </location>
</feature>
<proteinExistence type="predicted"/>
<protein>
    <submittedName>
        <fullName evidence="2">Uncharacterized protein</fullName>
    </submittedName>
</protein>
<gene>
    <name evidence="2" type="ORF">HETIRDRAFT_413391</name>
</gene>
<keyword evidence="3" id="KW-1185">Reference proteome</keyword>
<dbReference type="Proteomes" id="UP000030671">
    <property type="component" value="Unassembled WGS sequence"/>
</dbReference>